<proteinExistence type="predicted"/>
<keyword evidence="8" id="KW-1185">Reference proteome</keyword>
<feature type="compositionally biased region" description="Basic residues" evidence="5">
    <location>
        <begin position="974"/>
        <end position="995"/>
    </location>
</feature>
<dbReference type="GO" id="GO:0008270">
    <property type="term" value="F:zinc ion binding"/>
    <property type="evidence" value="ECO:0007669"/>
    <property type="project" value="UniProtKB-KW"/>
</dbReference>
<accession>A0A7I8JTR1</accession>
<dbReference type="EMBL" id="CACRZD030000018">
    <property type="protein sequence ID" value="CAA6673479.1"/>
    <property type="molecule type" value="Genomic_DNA"/>
</dbReference>
<gene>
    <name evidence="7" type="ORF">SI7747_18019896</name>
</gene>
<feature type="domain" description="DUF7648" evidence="6">
    <location>
        <begin position="885"/>
        <end position="944"/>
    </location>
</feature>
<feature type="compositionally biased region" description="Polar residues" evidence="5">
    <location>
        <begin position="851"/>
        <end position="877"/>
    </location>
</feature>
<feature type="region of interest" description="Disordered" evidence="5">
    <location>
        <begin position="725"/>
        <end position="877"/>
    </location>
</feature>
<dbReference type="InterPro" id="IPR056065">
    <property type="entry name" value="DUF7648"/>
</dbReference>
<feature type="region of interest" description="Disordered" evidence="5">
    <location>
        <begin position="159"/>
        <end position="242"/>
    </location>
</feature>
<evidence type="ECO:0000256" key="1">
    <source>
        <dbReference type="ARBA" id="ARBA00004123"/>
    </source>
</evidence>
<dbReference type="CDD" id="cd15517">
    <property type="entry name" value="PHD_TCF19_like"/>
    <property type="match status" value="1"/>
</dbReference>
<dbReference type="Proteomes" id="UP001189122">
    <property type="component" value="Unassembled WGS sequence"/>
</dbReference>
<name>A0A7I8JTR1_SPIIN</name>
<dbReference type="GO" id="GO:0005634">
    <property type="term" value="C:nucleus"/>
    <property type="evidence" value="ECO:0007669"/>
    <property type="project" value="UniProtKB-SubCell"/>
</dbReference>
<sequence>MVNCDVCGVWVHTRCSRFVKGEVSFACDKCKGRKRQHTSSVSPAAENNGNLYSCNGGIGGITNTEETEVAQLLAELPTKTDHCPPSASHQRVHIQGVPGGDPALFQGLSSVFTSELWKCTGYVAKKFNFKYREFPCWEDEEEGENPTSRGADLLFSLSKDITPRGPKDRKGPGSDAVIGGRLQTSAKKERSRIREAGVNSGKRKESTGGKDQSGKKKSRSSGDKSAVDNRKKDRKDVMPLEARSGNCHEVHVNNPKMKHMLAAKTCDDDSANEVPLQKHRMELPVKPETCDEHDSSKTEISPKLNISIVRSGKASGPVKEEIQDFTTCVSGQRTTNKESDNLGETDEDSSTGSLKSEKPTLVSGDFRSSSSLSLGAAVKYSNAPIFQNSTRIKFEAETMGQDGVGSDQLECPSLIVTDERLDHSELLCAQSEKTPGCSRENSKISGAAKDSLSCDEKLMDGEMELGVKHLTEDNFSEGVEFRTRGIEQSVREKVKPVDQLSAGECSSQSIHTLKHEERVKSVCVSSSYSASAEAKPLPAVGKSSAASSTQNFSKSSVSGCKSPGSTTSSTAEKAMTKERMKVNTNTVHKNDLMTAIPGEEITKEATKQLTRNHSKASTSCRSSQSAKHGSTESKEKRHSLSSSMASRLEKTALNHGDAISFPQTRSDSNQTKLIASDSCQKREKITLPISHQSSSTFNSSTVIHPPSVNASTLSDEELARLLHQELNSSPRVPRVPRMRQPDGFHSASGATTSMLSKCSGGKDQSQASRRKNKEDSCRDSSRSSYGLSGETKKADRFPSPDVRKEDAATPANASARRGGQIVPNGASSSAKKSTQLSSTTGASMHSSSSAKANDQSILSMGGSSKTLSPDSAASQAHTLPGTCSSLIDEIMSKGNCVTYEELCSAVLPHWKNLRKPNGDKYAYSSHSQAVLDCLRNRSQWAHLIDRGPKRRGRESPKDAEDKDGDSHPDDFPKGRRKARKRRRLVLRGRVLRNRQKPAAAGGSDGDDALRSSSSSSGDEARSFSTDEDEPEGRRPHPSRKHEMNSSSSVDSD</sequence>
<dbReference type="AlphaFoldDB" id="A0A7I8JTR1"/>
<organism evidence="7">
    <name type="scientific">Spirodela intermedia</name>
    <name type="common">Intermediate duckweed</name>
    <dbReference type="NCBI Taxonomy" id="51605"/>
    <lineage>
        <taxon>Eukaryota</taxon>
        <taxon>Viridiplantae</taxon>
        <taxon>Streptophyta</taxon>
        <taxon>Embryophyta</taxon>
        <taxon>Tracheophyta</taxon>
        <taxon>Spermatophyta</taxon>
        <taxon>Magnoliopsida</taxon>
        <taxon>Liliopsida</taxon>
        <taxon>Araceae</taxon>
        <taxon>Lemnoideae</taxon>
        <taxon>Spirodela</taxon>
    </lineage>
</organism>
<dbReference type="InterPro" id="IPR011011">
    <property type="entry name" value="Znf_FYVE_PHD"/>
</dbReference>
<protein>
    <recommendedName>
        <fullName evidence="6">DUF7648 domain-containing protein</fullName>
    </recommendedName>
</protein>
<reference evidence="7 8" key="1">
    <citation type="submission" date="2019-12" db="EMBL/GenBank/DDBJ databases">
        <authorList>
            <person name="Scholz U."/>
            <person name="Mascher M."/>
            <person name="Fiebig A."/>
        </authorList>
    </citation>
    <scope>NUCLEOTIDE SEQUENCE</scope>
</reference>
<dbReference type="SUPFAM" id="SSF57903">
    <property type="entry name" value="FYVE/PHD zinc finger"/>
    <property type="match status" value="1"/>
</dbReference>
<feature type="compositionally biased region" description="Basic and acidic residues" evidence="5">
    <location>
        <begin position="161"/>
        <end position="172"/>
    </location>
</feature>
<dbReference type="EMBL" id="LR743605">
    <property type="protein sequence ID" value="CAA2634488.1"/>
    <property type="molecule type" value="Genomic_DNA"/>
</dbReference>
<dbReference type="InterPro" id="IPR013083">
    <property type="entry name" value="Znf_RING/FYVE/PHD"/>
</dbReference>
<feature type="compositionally biased region" description="Basic and acidic residues" evidence="5">
    <location>
        <begin position="772"/>
        <end position="781"/>
    </location>
</feature>
<evidence type="ECO:0000256" key="3">
    <source>
        <dbReference type="ARBA" id="ARBA00022833"/>
    </source>
</evidence>
<dbReference type="PANTHER" id="PTHR14571:SF9">
    <property type="entry name" value="HISTONE-LYSINE N-METHYLTRANSFERASE SET-26-RELATED"/>
    <property type="match status" value="1"/>
</dbReference>
<keyword evidence="4" id="KW-0539">Nucleus</keyword>
<feature type="region of interest" description="Disordered" evidence="5">
    <location>
        <begin position="534"/>
        <end position="644"/>
    </location>
</feature>
<feature type="compositionally biased region" description="Basic and acidic residues" evidence="5">
    <location>
        <begin position="202"/>
        <end position="238"/>
    </location>
</feature>
<feature type="compositionally biased region" description="Polar residues" evidence="5">
    <location>
        <begin position="607"/>
        <end position="628"/>
    </location>
</feature>
<feature type="compositionally biased region" description="Basic and acidic residues" evidence="5">
    <location>
        <begin position="944"/>
        <end position="973"/>
    </location>
</feature>
<feature type="region of interest" description="Disordered" evidence="5">
    <location>
        <begin position="326"/>
        <end position="366"/>
    </location>
</feature>
<keyword evidence="3" id="KW-0862">Zinc</keyword>
<evidence type="ECO:0000256" key="5">
    <source>
        <dbReference type="SAM" id="MobiDB-lite"/>
    </source>
</evidence>
<evidence type="ECO:0000256" key="4">
    <source>
        <dbReference type="ARBA" id="ARBA00023242"/>
    </source>
</evidence>
<dbReference type="PANTHER" id="PTHR14571">
    <property type="entry name" value="HISTONE-LYSINE N-METHYLTRANSFERASE SET-26-RELATED"/>
    <property type="match status" value="1"/>
</dbReference>
<feature type="compositionally biased region" description="Basic and acidic residues" evidence="5">
    <location>
        <begin position="790"/>
        <end position="807"/>
    </location>
</feature>
<evidence type="ECO:0000256" key="2">
    <source>
        <dbReference type="ARBA" id="ARBA00022771"/>
    </source>
</evidence>
<evidence type="ECO:0000259" key="6">
    <source>
        <dbReference type="Pfam" id="PF24659"/>
    </source>
</evidence>
<feature type="compositionally biased region" description="Polar residues" evidence="5">
    <location>
        <begin position="544"/>
        <end position="571"/>
    </location>
</feature>
<keyword evidence="2" id="KW-0863">Zinc-finger</keyword>
<keyword evidence="2" id="KW-0479">Metal-binding</keyword>
<dbReference type="Pfam" id="PF24659">
    <property type="entry name" value="DUF7648"/>
    <property type="match status" value="1"/>
</dbReference>
<comment type="subcellular location">
    <subcellularLocation>
        <location evidence="1">Nucleus</location>
    </subcellularLocation>
</comment>
<evidence type="ECO:0000313" key="8">
    <source>
        <dbReference type="Proteomes" id="UP001189122"/>
    </source>
</evidence>
<feature type="region of interest" description="Disordered" evidence="5">
    <location>
        <begin position="944"/>
        <end position="1052"/>
    </location>
</feature>
<feature type="compositionally biased region" description="Basic and acidic residues" evidence="5">
    <location>
        <begin position="186"/>
        <end position="195"/>
    </location>
</feature>
<feature type="compositionally biased region" description="Polar residues" evidence="5">
    <location>
        <begin position="748"/>
        <end position="767"/>
    </location>
</feature>
<evidence type="ECO:0000313" key="7">
    <source>
        <dbReference type="EMBL" id="CAA2634488.1"/>
    </source>
</evidence>
<dbReference type="Gene3D" id="3.30.40.10">
    <property type="entry name" value="Zinc/RING finger domain, C3HC4 (zinc finger)"/>
    <property type="match status" value="1"/>
</dbReference>
<feature type="compositionally biased region" description="Low complexity" evidence="5">
    <location>
        <begin position="826"/>
        <end position="850"/>
    </location>
</feature>